<dbReference type="InterPro" id="IPR006119">
    <property type="entry name" value="Resolv_N"/>
</dbReference>
<dbReference type="EMBL" id="RBIL01000001">
    <property type="protein sequence ID" value="RKQ90469.1"/>
    <property type="molecule type" value="Genomic_DNA"/>
</dbReference>
<evidence type="ECO:0000256" key="3">
    <source>
        <dbReference type="SAM" id="MobiDB-lite"/>
    </source>
</evidence>
<comment type="caution">
    <text evidence="6">The sequence shown here is derived from an EMBL/GenBank/DDBJ whole genome shotgun (WGS) entry which is preliminary data.</text>
</comment>
<dbReference type="Gene3D" id="3.90.1750.20">
    <property type="entry name" value="Putative Large Serine Recombinase, Chain B, Domain 2"/>
    <property type="match status" value="1"/>
</dbReference>
<dbReference type="InterPro" id="IPR036162">
    <property type="entry name" value="Resolvase-like_N_sf"/>
</dbReference>
<feature type="region of interest" description="Disordered" evidence="3">
    <location>
        <begin position="467"/>
        <end position="493"/>
    </location>
</feature>
<evidence type="ECO:0000259" key="5">
    <source>
        <dbReference type="PROSITE" id="PS51737"/>
    </source>
</evidence>
<dbReference type="PROSITE" id="PS51736">
    <property type="entry name" value="RECOMBINASES_3"/>
    <property type="match status" value="1"/>
</dbReference>
<evidence type="ECO:0000259" key="4">
    <source>
        <dbReference type="PROSITE" id="PS51736"/>
    </source>
</evidence>
<dbReference type="PANTHER" id="PTHR30461:SF2">
    <property type="entry name" value="SERINE RECOMBINASE PINE-RELATED"/>
    <property type="match status" value="1"/>
</dbReference>
<accession>A0A660L7J9</accession>
<name>A0A660L7J9_9ACTN</name>
<dbReference type="CDD" id="cd00338">
    <property type="entry name" value="Ser_Recombinase"/>
    <property type="match status" value="1"/>
</dbReference>
<dbReference type="SUPFAM" id="SSF53041">
    <property type="entry name" value="Resolvase-like"/>
    <property type="match status" value="1"/>
</dbReference>
<gene>
    <name evidence="6" type="ORF">C8N24_0273</name>
</gene>
<dbReference type="Pfam" id="PF07508">
    <property type="entry name" value="Recombinase"/>
    <property type="match status" value="1"/>
</dbReference>
<feature type="domain" description="Resolvase/invertase-type recombinase catalytic" evidence="4">
    <location>
        <begin position="8"/>
        <end position="157"/>
    </location>
</feature>
<dbReference type="GO" id="GO:0000150">
    <property type="term" value="F:DNA strand exchange activity"/>
    <property type="evidence" value="ECO:0007669"/>
    <property type="project" value="InterPro"/>
</dbReference>
<organism evidence="6 7">
    <name type="scientific">Solirubrobacter pauli</name>
    <dbReference type="NCBI Taxonomy" id="166793"/>
    <lineage>
        <taxon>Bacteria</taxon>
        <taxon>Bacillati</taxon>
        <taxon>Actinomycetota</taxon>
        <taxon>Thermoleophilia</taxon>
        <taxon>Solirubrobacterales</taxon>
        <taxon>Solirubrobacteraceae</taxon>
        <taxon>Solirubrobacter</taxon>
    </lineage>
</organism>
<dbReference type="Proteomes" id="UP000278962">
    <property type="component" value="Unassembled WGS sequence"/>
</dbReference>
<dbReference type="OrthoDB" id="4500247at2"/>
<dbReference type="SMART" id="SM00857">
    <property type="entry name" value="Resolvase"/>
    <property type="match status" value="1"/>
</dbReference>
<dbReference type="AlphaFoldDB" id="A0A660L7J9"/>
<sequence>MRQGTQLTVTGYVRVSQVGMRRAPRFISPEVQREAIERWVRTHRARLTDVLVELDESGARGDRPKLGQALELIETGASQGLIVYRVARFSRSLADGVAIIKRVTANGGEFYSADDGFDTSTRSGRLMLHVLLSLAESDIEIVRDGFEVAHLKATARGAYQGAYTPLGYRLTRAAKLRPDPRTASIVTELFQRRARGESVASLCRWLEQQHVLTPKGNPGWKDGTLRYQFTRRVYLGEISWNGHVHEGAHPPLTDPDTWHDAQQPRQRSIDWSPRPSLLSGLVRCASCSMVMSPIRSTSRHPEIVNHYRCRAISAGGACPAPASITTQYLEPYVEIAILEVLRRRRRAPQAALEAAQHTLDRAERDLAKYRDSPRVLHVLGEMDFAAGLQIRADRARDARAHLAAVRARSRLHALPPTEHIEAHWADMPIRARHEIIRAVLDCVFVKPGRLDVEERVIVCPHGTAPTRLPRAGDNHSRARPYTPPKSLPTATAQRSAYLWSRTRIERELRQFLRGRNRWPSRDEFHAAGYRRLQTNVVLGDGEHYWALRTHTPIDNHDAVAPWTERRIRETLVLYLADKHSWPTFAQFSRDGMQSLRYALIETGGVRAWQNLFPHPAERRNDRRESGWDEGQIRTELTSLLAGRARFPTRREFADANQERLYSALIRHGGVSQWAREFELPTARPRDEPPSGRRP</sequence>
<keyword evidence="1" id="KW-0238">DNA-binding</keyword>
<keyword evidence="7" id="KW-1185">Reference proteome</keyword>
<dbReference type="InterPro" id="IPR011109">
    <property type="entry name" value="DNA_bind_recombinase_dom"/>
</dbReference>
<dbReference type="Pfam" id="PF13408">
    <property type="entry name" value="Zn_ribbon_recom"/>
    <property type="match status" value="1"/>
</dbReference>
<proteinExistence type="predicted"/>
<evidence type="ECO:0000313" key="6">
    <source>
        <dbReference type="EMBL" id="RKQ90469.1"/>
    </source>
</evidence>
<keyword evidence="2" id="KW-0233">DNA recombination</keyword>
<feature type="domain" description="Recombinase" evidence="5">
    <location>
        <begin position="165"/>
        <end position="272"/>
    </location>
</feature>
<dbReference type="GO" id="GO:0003677">
    <property type="term" value="F:DNA binding"/>
    <property type="evidence" value="ECO:0007669"/>
    <property type="project" value="UniProtKB-KW"/>
</dbReference>
<protein>
    <submittedName>
        <fullName evidence="6">DNA invertase Pin-like site-specific DNA recombinase</fullName>
    </submittedName>
</protein>
<dbReference type="Pfam" id="PF00239">
    <property type="entry name" value="Resolvase"/>
    <property type="match status" value="1"/>
</dbReference>
<dbReference type="RefSeq" id="WP_121247119.1">
    <property type="nucleotide sequence ID" value="NZ_RBIL01000001.1"/>
</dbReference>
<dbReference type="InterPro" id="IPR050639">
    <property type="entry name" value="SSR_resolvase"/>
</dbReference>
<dbReference type="PANTHER" id="PTHR30461">
    <property type="entry name" value="DNA-INVERTASE FROM LAMBDOID PROPHAGE"/>
    <property type="match status" value="1"/>
</dbReference>
<dbReference type="InterPro" id="IPR025827">
    <property type="entry name" value="Zn_ribbon_recom_dom"/>
</dbReference>
<dbReference type="Gene3D" id="3.40.50.1390">
    <property type="entry name" value="Resolvase, N-terminal catalytic domain"/>
    <property type="match status" value="1"/>
</dbReference>
<evidence type="ECO:0000256" key="1">
    <source>
        <dbReference type="ARBA" id="ARBA00023125"/>
    </source>
</evidence>
<dbReference type="InterPro" id="IPR038109">
    <property type="entry name" value="DNA_bind_recomb_sf"/>
</dbReference>
<reference evidence="6 7" key="1">
    <citation type="submission" date="2018-10" db="EMBL/GenBank/DDBJ databases">
        <title>Genomic Encyclopedia of Archaeal and Bacterial Type Strains, Phase II (KMG-II): from individual species to whole genera.</title>
        <authorList>
            <person name="Goeker M."/>
        </authorList>
    </citation>
    <scope>NUCLEOTIDE SEQUENCE [LARGE SCALE GENOMIC DNA]</scope>
    <source>
        <strain evidence="6 7">DSM 14954</strain>
    </source>
</reference>
<evidence type="ECO:0000256" key="2">
    <source>
        <dbReference type="ARBA" id="ARBA00023172"/>
    </source>
</evidence>
<dbReference type="PROSITE" id="PS51737">
    <property type="entry name" value="RECOMBINASE_DNA_BIND"/>
    <property type="match status" value="1"/>
</dbReference>
<evidence type="ECO:0000313" key="7">
    <source>
        <dbReference type="Proteomes" id="UP000278962"/>
    </source>
</evidence>